<dbReference type="InterPro" id="IPR021109">
    <property type="entry name" value="Peptidase_aspartic_dom_sf"/>
</dbReference>
<evidence type="ECO:0000259" key="5">
    <source>
        <dbReference type="Pfam" id="PF14543"/>
    </source>
</evidence>
<comment type="similarity">
    <text evidence="3">Belongs to the peptidase A1 family.</text>
</comment>
<evidence type="ECO:0000256" key="4">
    <source>
        <dbReference type="ARBA" id="ARBA00022786"/>
    </source>
</evidence>
<comment type="pathway">
    <text evidence="2">Protein modification; protein ubiquitination.</text>
</comment>
<keyword evidence="4" id="KW-0833">Ubl conjugation pathway</keyword>
<dbReference type="InterPro" id="IPR058039">
    <property type="entry name" value="At3g05675-like_ankyrin"/>
</dbReference>
<dbReference type="InterPro" id="IPR032861">
    <property type="entry name" value="TAXi_N"/>
</dbReference>
<evidence type="ECO:0000256" key="3">
    <source>
        <dbReference type="ARBA" id="ARBA00007447"/>
    </source>
</evidence>
<dbReference type="SUPFAM" id="SSF50630">
    <property type="entry name" value="Acid proteases"/>
    <property type="match status" value="1"/>
</dbReference>
<dbReference type="AlphaFoldDB" id="A0A0L9VLN2"/>
<protein>
    <submittedName>
        <fullName evidence="7">Uncharacterized protein</fullName>
    </submittedName>
</protein>
<feature type="domain" description="At3g05675-like ankyrin-like" evidence="6">
    <location>
        <begin position="56"/>
        <end position="201"/>
    </location>
</feature>
<comment type="function">
    <text evidence="1">May act as a substrate-specific adapter of an E3 ubiquitin-protein ligase complex (CUL3-RBX1-BTB) which mediates the ubiquitination and subsequent proteasomal degradation of target proteins.</text>
</comment>
<dbReference type="PANTHER" id="PTHR31060:SF32">
    <property type="entry name" value="BTB_POZ DOMAIN PLANT PROTEIN"/>
    <property type="match status" value="1"/>
</dbReference>
<reference evidence="8" key="1">
    <citation type="journal article" date="2015" name="Proc. Natl. Acad. Sci. U.S.A.">
        <title>Genome sequencing of adzuki bean (Vigna angularis) provides insight into high starch and low fat accumulation and domestication.</title>
        <authorList>
            <person name="Yang K."/>
            <person name="Tian Z."/>
            <person name="Chen C."/>
            <person name="Luo L."/>
            <person name="Zhao B."/>
            <person name="Wang Z."/>
            <person name="Yu L."/>
            <person name="Li Y."/>
            <person name="Sun Y."/>
            <person name="Li W."/>
            <person name="Chen Y."/>
            <person name="Li Y."/>
            <person name="Zhang Y."/>
            <person name="Ai D."/>
            <person name="Zhao J."/>
            <person name="Shang C."/>
            <person name="Ma Y."/>
            <person name="Wu B."/>
            <person name="Wang M."/>
            <person name="Gao L."/>
            <person name="Sun D."/>
            <person name="Zhang P."/>
            <person name="Guo F."/>
            <person name="Wang W."/>
            <person name="Li Y."/>
            <person name="Wang J."/>
            <person name="Varshney R.K."/>
            <person name="Wang J."/>
            <person name="Ling H.Q."/>
            <person name="Wan P."/>
        </authorList>
    </citation>
    <scope>NUCLEOTIDE SEQUENCE</scope>
    <source>
        <strain evidence="8">cv. Jingnong 6</strain>
    </source>
</reference>
<organism evidence="7 8">
    <name type="scientific">Phaseolus angularis</name>
    <name type="common">Azuki bean</name>
    <name type="synonym">Vigna angularis</name>
    <dbReference type="NCBI Taxonomy" id="3914"/>
    <lineage>
        <taxon>Eukaryota</taxon>
        <taxon>Viridiplantae</taxon>
        <taxon>Streptophyta</taxon>
        <taxon>Embryophyta</taxon>
        <taxon>Tracheophyta</taxon>
        <taxon>Spermatophyta</taxon>
        <taxon>Magnoliopsida</taxon>
        <taxon>eudicotyledons</taxon>
        <taxon>Gunneridae</taxon>
        <taxon>Pentapetalae</taxon>
        <taxon>rosids</taxon>
        <taxon>fabids</taxon>
        <taxon>Fabales</taxon>
        <taxon>Fabaceae</taxon>
        <taxon>Papilionoideae</taxon>
        <taxon>50 kb inversion clade</taxon>
        <taxon>NPAAA clade</taxon>
        <taxon>indigoferoid/millettioid clade</taxon>
        <taxon>Phaseoleae</taxon>
        <taxon>Vigna</taxon>
    </lineage>
</organism>
<dbReference type="Proteomes" id="UP000053144">
    <property type="component" value="Chromosome 10"/>
</dbReference>
<evidence type="ECO:0000259" key="6">
    <source>
        <dbReference type="Pfam" id="PF25553"/>
    </source>
</evidence>
<dbReference type="PANTHER" id="PTHR31060">
    <property type="entry name" value="OSJNBA0011J08.25 PROTEIN-RELATED"/>
    <property type="match status" value="1"/>
</dbReference>
<dbReference type="InterPro" id="IPR038920">
    <property type="entry name" value="At3g05675-like"/>
</dbReference>
<gene>
    <name evidence="7" type="ORF">LR48_Vigan10g179000</name>
</gene>
<feature type="domain" description="Xylanase inhibitor N-terminal" evidence="5">
    <location>
        <begin position="216"/>
        <end position="296"/>
    </location>
</feature>
<dbReference type="Pfam" id="PF25553">
    <property type="entry name" value="BTB-POZ_ANK-like"/>
    <property type="match status" value="1"/>
</dbReference>
<sequence>MFDLGVMSCLEYLESIPWSEDEHEEVISQLEHLQIHDSTVEVLQRVSSDPSTADRADDMFLNLISGVLQAKNDKARREMKALLSKLLKENAPNDSSRLDVSKDTLYHLCHKCISSLLLCLSEATGGDERLDRGVVISDITREADNIQWIVDILIGKKMGEEFVEIWAEQKELAALHSKVPTVYRHEISRITTQLCIGIGRGLGGRIFGGGRIIKLFGEDVISFGNQSDLAPQHAVFGCENVETGDLYSQHADGIMGLGRGDLSIMDQLVNKNVISDSFSLCYGGMDVGGGAMVLGGISPPSDMVFTYSDVVRRCVTKFSSCGYEM</sequence>
<evidence type="ECO:0000313" key="7">
    <source>
        <dbReference type="EMBL" id="KOM55898.1"/>
    </source>
</evidence>
<accession>A0A0L9VLN2</accession>
<proteinExistence type="inferred from homology"/>
<dbReference type="EMBL" id="CM003380">
    <property type="protein sequence ID" value="KOM55898.1"/>
    <property type="molecule type" value="Genomic_DNA"/>
</dbReference>
<dbReference type="Pfam" id="PF14543">
    <property type="entry name" value="TAXi_N"/>
    <property type="match status" value="1"/>
</dbReference>
<evidence type="ECO:0000313" key="8">
    <source>
        <dbReference type="Proteomes" id="UP000053144"/>
    </source>
</evidence>
<dbReference type="Gene3D" id="2.40.70.10">
    <property type="entry name" value="Acid Proteases"/>
    <property type="match status" value="1"/>
</dbReference>
<evidence type="ECO:0000256" key="1">
    <source>
        <dbReference type="ARBA" id="ARBA00002668"/>
    </source>
</evidence>
<dbReference type="Gramene" id="KOM55898">
    <property type="protein sequence ID" value="KOM55898"/>
    <property type="gene ID" value="LR48_Vigan10g179000"/>
</dbReference>
<name>A0A0L9VLN2_PHAAN</name>
<dbReference type="GO" id="GO:0016567">
    <property type="term" value="P:protein ubiquitination"/>
    <property type="evidence" value="ECO:0007669"/>
    <property type="project" value="UniProtKB-UniPathway"/>
</dbReference>
<dbReference type="UniPathway" id="UPA00143"/>
<evidence type="ECO:0000256" key="2">
    <source>
        <dbReference type="ARBA" id="ARBA00004906"/>
    </source>
</evidence>